<keyword evidence="3" id="KW-1185">Reference proteome</keyword>
<evidence type="ECO:0000313" key="2">
    <source>
        <dbReference type="EMBL" id="KAJ4324553.1"/>
    </source>
</evidence>
<dbReference type="EMBL" id="JAPEUR010000058">
    <property type="protein sequence ID" value="KAJ4324553.1"/>
    <property type="molecule type" value="Genomic_DNA"/>
</dbReference>
<dbReference type="AlphaFoldDB" id="A0A9W8WGM2"/>
<organism evidence="2 3">
    <name type="scientific">Fusarium piperis</name>
    <dbReference type="NCBI Taxonomy" id="1435070"/>
    <lineage>
        <taxon>Eukaryota</taxon>
        <taxon>Fungi</taxon>
        <taxon>Dikarya</taxon>
        <taxon>Ascomycota</taxon>
        <taxon>Pezizomycotina</taxon>
        <taxon>Sordariomycetes</taxon>
        <taxon>Hypocreomycetidae</taxon>
        <taxon>Hypocreales</taxon>
        <taxon>Nectriaceae</taxon>
        <taxon>Fusarium</taxon>
        <taxon>Fusarium solani species complex</taxon>
    </lineage>
</organism>
<dbReference type="InterPro" id="IPR027417">
    <property type="entry name" value="P-loop_NTPase"/>
</dbReference>
<gene>
    <name evidence="2" type="ORF">N0V84_003832</name>
</gene>
<dbReference type="OrthoDB" id="8954335at2759"/>
<feature type="region of interest" description="Disordered" evidence="1">
    <location>
        <begin position="237"/>
        <end position="261"/>
    </location>
</feature>
<protein>
    <recommendedName>
        <fullName evidence="4">G domain-containing protein</fullName>
    </recommendedName>
</protein>
<sequence>MVSNPLGTRNVEVYSFTYRPGVTVHLVDTPGFDDTNRKDAAVLKEISGWLSKTYTEEIYLSGILYFHHISDIRMQGTGKMNMWLLRKLCGAEAVNKVVLTTTMWELVEESTAEFRLKELEETEEFWGYMKRNGAGVHRHYNNQESALTVLGRFVPQGRNVEPEVMKLAIQTERSLENAIVEVREAIKTATQERDMTMAKLLQEQQEEMNKSVERMRAEQEKLRVTMEQLHAERLAKMKEMLEQQRHATDSLNADLQQKEKQ</sequence>
<name>A0A9W8WGM2_9HYPO</name>
<evidence type="ECO:0000313" key="3">
    <source>
        <dbReference type="Proteomes" id="UP001140502"/>
    </source>
</evidence>
<evidence type="ECO:0000256" key="1">
    <source>
        <dbReference type="SAM" id="MobiDB-lite"/>
    </source>
</evidence>
<reference evidence="2" key="1">
    <citation type="submission" date="2022-10" db="EMBL/GenBank/DDBJ databases">
        <title>Tapping the CABI collections for fungal endophytes: first genome assemblies for Collariella, Neodidymelliopsis, Ascochyta clinopodiicola, Didymella pomorum, Didymosphaeria variabile, Neocosmospora piperis and Neocucurbitaria cava.</title>
        <authorList>
            <person name="Hill R."/>
        </authorList>
    </citation>
    <scope>NUCLEOTIDE SEQUENCE</scope>
    <source>
        <strain evidence="2">IMI 366586</strain>
    </source>
</reference>
<accession>A0A9W8WGM2</accession>
<proteinExistence type="predicted"/>
<evidence type="ECO:0008006" key="4">
    <source>
        <dbReference type="Google" id="ProtNLM"/>
    </source>
</evidence>
<feature type="compositionally biased region" description="Basic and acidic residues" evidence="1">
    <location>
        <begin position="237"/>
        <end position="248"/>
    </location>
</feature>
<dbReference type="Gene3D" id="3.40.50.300">
    <property type="entry name" value="P-loop containing nucleotide triphosphate hydrolases"/>
    <property type="match status" value="1"/>
</dbReference>
<dbReference type="SUPFAM" id="SSF52540">
    <property type="entry name" value="P-loop containing nucleoside triphosphate hydrolases"/>
    <property type="match status" value="1"/>
</dbReference>
<comment type="caution">
    <text evidence="2">The sequence shown here is derived from an EMBL/GenBank/DDBJ whole genome shotgun (WGS) entry which is preliminary data.</text>
</comment>
<dbReference type="Proteomes" id="UP001140502">
    <property type="component" value="Unassembled WGS sequence"/>
</dbReference>